<feature type="compositionally biased region" description="Basic residues" evidence="4">
    <location>
        <begin position="350"/>
        <end position="376"/>
    </location>
</feature>
<protein>
    <submittedName>
        <fullName evidence="7 8">Tubulin polyglutamylase TTLL4-like isoform X1</fullName>
    </submittedName>
</protein>
<dbReference type="Proteomes" id="UP001652700">
    <property type="component" value="Unplaced"/>
</dbReference>
<evidence type="ECO:0000256" key="2">
    <source>
        <dbReference type="ARBA" id="ARBA00022741"/>
    </source>
</evidence>
<dbReference type="GO" id="GO:0000226">
    <property type="term" value="P:microtubule cytoskeleton organization"/>
    <property type="evidence" value="ECO:0007669"/>
    <property type="project" value="TreeGrafter"/>
</dbReference>
<keyword evidence="3" id="KW-0067">ATP-binding</keyword>
<proteinExistence type="predicted"/>
<keyword evidence="2" id="KW-0547">Nucleotide-binding</keyword>
<sequence>MGDCNFDRYSKEEKFSYRTWCSMCERGPQRRRSISETNEPCRRKSKELKTLTPKKYNRSQEYENMEFEYELKGQWQEKDMRYEFSRIRSNLCELPTSYISNNCQLSNNLAGLPKLSNESTGFECCKSAGTYETSGKFADIDDQIENLGSMQGKGKSRLEPVKISKIEIPTFQKKSEVRSPDKSITSHSYNNTSPRGHLYSRSDLLDKYPSPNKFKTSSSASPYCNEFCSYSNFKMHTLSNQIPVCFDTSTYFNKRCEAIPDKYTREIQDLREKLLSLKSTSYICSDSLVFNPSTAVIKTTVPRSNTNGIQNELKSNTDTNFISNNYKEGKCLQMKGSVAAPEPSPTAALKTHRSKVSLKTRAKLGNHKVRKVKPKAIHNIPTLSDDVNSDCSGSDSENETNLDDEAGNTDENSTDKSDDSSESCTSLNVIETGSGDAVNWPIRQSLFPNIPPYIRFKLHDVEAEVQIPNAKKYFKWKLSTITPLIVRKTLTNTGFVLIRSEFSRESNQWLGTWGKHMKSPMFKTLKETQKLNHFPGTFQLGRKDRLWRNFQRMMTKFGAKEFGFLPHTYILPQELKLLKQCWEYKNGNGGEMWIIKPPASARGVGIKVINKWSQLPKKSSLIVQKYISNPYLINGSKFDLRLYVLVTSFNPLIIYMYKEGLARFASAKYSSDTKDLKDRYMHLTNYSINKFSSQYTANEDANACQGHKWTISKLMEYLQGYNVDTKALWRNLQQLVIKTIIACESPVVQLCEENINSRYNCYELFGIDILLDDKLRPWLLEVNISPSLHSASPLDAHVKGPLVQSIFDLAQFHLPSRISALKHGNLPECFDARLYSTALTKREKNKHALFEQLETRDEYLTDILRNLTGDDVRHLIRAEDELTVKGGFERIFPTQQSHKYLHFMEPRYYNRLFDAWEERYGHQREAGIAVLRTLCAQRIHLKVPVQSTLSKSSPNMTPLDTNVLPSKMEHPNPPLEDMFKHATINSTISTAV</sequence>
<dbReference type="GO" id="GO:0015631">
    <property type="term" value="F:tubulin binding"/>
    <property type="evidence" value="ECO:0007669"/>
    <property type="project" value="TreeGrafter"/>
</dbReference>
<dbReference type="SUPFAM" id="SSF56059">
    <property type="entry name" value="Glutathione synthetase ATP-binding domain-like"/>
    <property type="match status" value="1"/>
</dbReference>
<gene>
    <name evidence="7 8" type="primary">LOC114327501</name>
</gene>
<feature type="compositionally biased region" description="Acidic residues" evidence="4">
    <location>
        <begin position="396"/>
        <end position="408"/>
    </location>
</feature>
<dbReference type="OrthoDB" id="202825at2759"/>
<dbReference type="KEGG" id="dvv:114327501"/>
<evidence type="ECO:0000256" key="4">
    <source>
        <dbReference type="SAM" id="MobiDB-lite"/>
    </source>
</evidence>
<dbReference type="PANTHER" id="PTHR12241:SF162">
    <property type="entry name" value="TUBULIN MONOGLUTAMYLASE TTLL4"/>
    <property type="match status" value="1"/>
</dbReference>
<evidence type="ECO:0000313" key="6">
    <source>
        <dbReference type="Proteomes" id="UP001652700"/>
    </source>
</evidence>
<reference evidence="5" key="2">
    <citation type="submission" date="2025-05" db="UniProtKB">
        <authorList>
            <consortium name="EnsemblMetazoa"/>
        </authorList>
    </citation>
    <scope>IDENTIFICATION</scope>
</reference>
<dbReference type="InterPro" id="IPR004344">
    <property type="entry name" value="TTL/TTLL_fam"/>
</dbReference>
<feature type="region of interest" description="Disordered" evidence="4">
    <location>
        <begin position="173"/>
        <end position="192"/>
    </location>
</feature>
<dbReference type="RefSeq" id="XP_028131940.1">
    <property type="nucleotide sequence ID" value="XM_028276139.1"/>
</dbReference>
<organism evidence="7">
    <name type="scientific">Diabrotica virgifera virgifera</name>
    <name type="common">western corn rootworm</name>
    <dbReference type="NCBI Taxonomy" id="50390"/>
    <lineage>
        <taxon>Eukaryota</taxon>
        <taxon>Metazoa</taxon>
        <taxon>Ecdysozoa</taxon>
        <taxon>Arthropoda</taxon>
        <taxon>Hexapoda</taxon>
        <taxon>Insecta</taxon>
        <taxon>Pterygota</taxon>
        <taxon>Neoptera</taxon>
        <taxon>Endopterygota</taxon>
        <taxon>Coleoptera</taxon>
        <taxon>Polyphaga</taxon>
        <taxon>Cucujiformia</taxon>
        <taxon>Chrysomeloidea</taxon>
        <taxon>Chrysomelidae</taxon>
        <taxon>Galerucinae</taxon>
        <taxon>Diabroticina</taxon>
        <taxon>Diabroticites</taxon>
        <taxon>Diabrotica</taxon>
    </lineage>
</organism>
<evidence type="ECO:0000256" key="3">
    <source>
        <dbReference type="ARBA" id="ARBA00022840"/>
    </source>
</evidence>
<evidence type="ECO:0000313" key="7">
    <source>
        <dbReference type="RefSeq" id="XP_028131940.1"/>
    </source>
</evidence>
<dbReference type="Gene3D" id="3.30.470.20">
    <property type="entry name" value="ATP-grasp fold, B domain"/>
    <property type="match status" value="1"/>
</dbReference>
<dbReference type="GO" id="GO:0005524">
    <property type="term" value="F:ATP binding"/>
    <property type="evidence" value="ECO:0007669"/>
    <property type="project" value="UniProtKB-KW"/>
</dbReference>
<dbReference type="PROSITE" id="PS51221">
    <property type="entry name" value="TTL"/>
    <property type="match status" value="1"/>
</dbReference>
<feature type="compositionally biased region" description="Polar residues" evidence="4">
    <location>
        <begin position="182"/>
        <end position="192"/>
    </location>
</feature>
<dbReference type="PANTHER" id="PTHR12241">
    <property type="entry name" value="TUBULIN POLYGLUTAMYLASE"/>
    <property type="match status" value="1"/>
</dbReference>
<dbReference type="GO" id="GO:0070740">
    <property type="term" value="F:tubulin-glutamic acid ligase activity"/>
    <property type="evidence" value="ECO:0007669"/>
    <property type="project" value="TreeGrafter"/>
</dbReference>
<evidence type="ECO:0000313" key="8">
    <source>
        <dbReference type="RefSeq" id="XP_028131941.1"/>
    </source>
</evidence>
<accession>A0A6P7FF17</accession>
<keyword evidence="1" id="KW-0436">Ligase</keyword>
<name>A0A6P7FF17_DIAVI</name>
<dbReference type="AlphaFoldDB" id="A0A6P7FF17"/>
<evidence type="ECO:0000256" key="1">
    <source>
        <dbReference type="ARBA" id="ARBA00022598"/>
    </source>
</evidence>
<dbReference type="GO" id="GO:0036064">
    <property type="term" value="C:ciliary basal body"/>
    <property type="evidence" value="ECO:0007669"/>
    <property type="project" value="TreeGrafter"/>
</dbReference>
<feature type="compositionally biased region" description="Polar residues" evidence="4">
    <location>
        <begin position="381"/>
        <end position="395"/>
    </location>
</feature>
<dbReference type="EnsemblMetazoa" id="XM_028276140.2">
    <property type="protein sequence ID" value="XP_028131941.1"/>
    <property type="gene ID" value="LOC114327501"/>
</dbReference>
<dbReference type="EnsemblMetazoa" id="XM_028276139.2">
    <property type="protein sequence ID" value="XP_028131940.1"/>
    <property type="gene ID" value="LOC114327501"/>
</dbReference>
<keyword evidence="6" id="KW-1185">Reference proteome</keyword>
<evidence type="ECO:0000313" key="5">
    <source>
        <dbReference type="EnsemblMetazoa" id="XP_028131940.1"/>
    </source>
</evidence>
<dbReference type="Pfam" id="PF03133">
    <property type="entry name" value="TTL"/>
    <property type="match status" value="1"/>
</dbReference>
<feature type="region of interest" description="Disordered" evidence="4">
    <location>
        <begin position="336"/>
        <end position="424"/>
    </location>
</feature>
<dbReference type="GeneID" id="114327501"/>
<dbReference type="RefSeq" id="XP_028131941.1">
    <property type="nucleotide sequence ID" value="XM_028276140.1"/>
</dbReference>
<reference evidence="7 8" key="1">
    <citation type="submission" date="2025-04" db="UniProtKB">
        <authorList>
            <consortium name="RefSeq"/>
        </authorList>
    </citation>
    <scope>IDENTIFICATION</scope>
    <source>
        <tissue evidence="7 8">Whole insect</tissue>
    </source>
</reference>